<gene>
    <name evidence="1" type="ORF">BJ212DRAFT_1340057</name>
</gene>
<organism evidence="1 2">
    <name type="scientific">Suillus subaureus</name>
    <dbReference type="NCBI Taxonomy" id="48587"/>
    <lineage>
        <taxon>Eukaryota</taxon>
        <taxon>Fungi</taxon>
        <taxon>Dikarya</taxon>
        <taxon>Basidiomycota</taxon>
        <taxon>Agaricomycotina</taxon>
        <taxon>Agaricomycetes</taxon>
        <taxon>Agaricomycetidae</taxon>
        <taxon>Boletales</taxon>
        <taxon>Suillineae</taxon>
        <taxon>Suillaceae</taxon>
        <taxon>Suillus</taxon>
    </lineage>
</organism>
<dbReference type="Proteomes" id="UP000807769">
    <property type="component" value="Unassembled WGS sequence"/>
</dbReference>
<proteinExistence type="predicted"/>
<name>A0A9P7EGY7_9AGAM</name>
<dbReference type="GeneID" id="64629104"/>
<keyword evidence="2" id="KW-1185">Reference proteome</keyword>
<evidence type="ECO:0000313" key="2">
    <source>
        <dbReference type="Proteomes" id="UP000807769"/>
    </source>
</evidence>
<dbReference type="AlphaFoldDB" id="A0A9P7EGY7"/>
<accession>A0A9P7EGY7</accession>
<dbReference type="OrthoDB" id="5597211at2759"/>
<sequence length="73" mass="8163">MPHIAGYACAPSSLYHQRDTFVTPENISQKINEAFVPQRNSVNLTSNFDKRSFAELMSHAISLERASSRLPLA</sequence>
<dbReference type="EMBL" id="JABBWG010000008">
    <property type="protein sequence ID" value="KAG1820424.1"/>
    <property type="molecule type" value="Genomic_DNA"/>
</dbReference>
<dbReference type="RefSeq" id="XP_041195695.1">
    <property type="nucleotide sequence ID" value="XM_041335087.1"/>
</dbReference>
<reference evidence="1" key="1">
    <citation type="journal article" date="2020" name="New Phytol.">
        <title>Comparative genomics reveals dynamic genome evolution in host specialist ectomycorrhizal fungi.</title>
        <authorList>
            <person name="Lofgren L.A."/>
            <person name="Nguyen N.H."/>
            <person name="Vilgalys R."/>
            <person name="Ruytinx J."/>
            <person name="Liao H.L."/>
            <person name="Branco S."/>
            <person name="Kuo A."/>
            <person name="LaButti K."/>
            <person name="Lipzen A."/>
            <person name="Andreopoulos W."/>
            <person name="Pangilinan J."/>
            <person name="Riley R."/>
            <person name="Hundley H."/>
            <person name="Na H."/>
            <person name="Barry K."/>
            <person name="Grigoriev I.V."/>
            <person name="Stajich J.E."/>
            <person name="Kennedy P.G."/>
        </authorList>
    </citation>
    <scope>NUCLEOTIDE SEQUENCE</scope>
    <source>
        <strain evidence="1">MN1</strain>
    </source>
</reference>
<comment type="caution">
    <text evidence="1">The sequence shown here is derived from an EMBL/GenBank/DDBJ whole genome shotgun (WGS) entry which is preliminary data.</text>
</comment>
<protein>
    <submittedName>
        <fullName evidence="1">Uncharacterized protein</fullName>
    </submittedName>
</protein>
<evidence type="ECO:0000313" key="1">
    <source>
        <dbReference type="EMBL" id="KAG1820424.1"/>
    </source>
</evidence>